<evidence type="ECO:0000313" key="2">
    <source>
        <dbReference type="EnsemblMetazoa" id="Aqu2.1.33062_001"/>
    </source>
</evidence>
<reference evidence="2" key="2">
    <citation type="submission" date="2017-05" db="UniProtKB">
        <authorList>
            <consortium name="EnsemblMetazoa"/>
        </authorList>
    </citation>
    <scope>IDENTIFICATION</scope>
</reference>
<proteinExistence type="predicted"/>
<dbReference type="AlphaFoldDB" id="A0A1X7V0E3"/>
<feature type="compositionally biased region" description="Low complexity" evidence="1">
    <location>
        <begin position="35"/>
        <end position="44"/>
    </location>
</feature>
<dbReference type="EnsemblMetazoa" id="XM_019995880.1">
    <property type="protein sequence ID" value="XP_019851439.1"/>
    <property type="gene ID" value="LOC109581616"/>
</dbReference>
<gene>
    <name evidence="2" type="primary">109581616</name>
</gene>
<dbReference type="KEGG" id="aqu:109581616"/>
<protein>
    <submittedName>
        <fullName evidence="2">Uncharacterized protein</fullName>
    </submittedName>
</protein>
<evidence type="ECO:0000313" key="3">
    <source>
        <dbReference type="Proteomes" id="UP000007879"/>
    </source>
</evidence>
<reference evidence="3" key="1">
    <citation type="journal article" date="2010" name="Nature">
        <title>The Amphimedon queenslandica genome and the evolution of animal complexity.</title>
        <authorList>
            <person name="Srivastava M."/>
            <person name="Simakov O."/>
            <person name="Chapman J."/>
            <person name="Fahey B."/>
            <person name="Gauthier M.E."/>
            <person name="Mitros T."/>
            <person name="Richards G.S."/>
            <person name="Conaco C."/>
            <person name="Dacre M."/>
            <person name="Hellsten U."/>
            <person name="Larroux C."/>
            <person name="Putnam N.H."/>
            <person name="Stanke M."/>
            <person name="Adamska M."/>
            <person name="Darling A."/>
            <person name="Degnan S.M."/>
            <person name="Oakley T.H."/>
            <person name="Plachetzki D.C."/>
            <person name="Zhai Y."/>
            <person name="Adamski M."/>
            <person name="Calcino A."/>
            <person name="Cummins S.F."/>
            <person name="Goodstein D.M."/>
            <person name="Harris C."/>
            <person name="Jackson D.J."/>
            <person name="Leys S.P."/>
            <person name="Shu S."/>
            <person name="Woodcroft B.J."/>
            <person name="Vervoort M."/>
            <person name="Kosik K.S."/>
            <person name="Manning G."/>
            <person name="Degnan B.M."/>
            <person name="Rokhsar D.S."/>
        </authorList>
    </citation>
    <scope>NUCLEOTIDE SEQUENCE [LARGE SCALE GENOMIC DNA]</scope>
</reference>
<organism evidence="2">
    <name type="scientific">Amphimedon queenslandica</name>
    <name type="common">Sponge</name>
    <dbReference type="NCBI Taxonomy" id="400682"/>
    <lineage>
        <taxon>Eukaryota</taxon>
        <taxon>Metazoa</taxon>
        <taxon>Porifera</taxon>
        <taxon>Demospongiae</taxon>
        <taxon>Heteroscleromorpha</taxon>
        <taxon>Haplosclerida</taxon>
        <taxon>Niphatidae</taxon>
        <taxon>Amphimedon</taxon>
    </lineage>
</organism>
<dbReference type="InParanoid" id="A0A1X7V0E3"/>
<dbReference type="EnsemblMetazoa" id="Aqu2.1.33062_001">
    <property type="protein sequence ID" value="Aqu2.1.33062_001"/>
    <property type="gene ID" value="Aqu2.1.33062"/>
</dbReference>
<dbReference type="InterPro" id="IPR009622">
    <property type="entry name" value="NDUFAF4"/>
</dbReference>
<dbReference type="Proteomes" id="UP000007879">
    <property type="component" value="Unassembled WGS sequence"/>
</dbReference>
<feature type="region of interest" description="Disordered" evidence="1">
    <location>
        <begin position="1"/>
        <end position="92"/>
    </location>
</feature>
<dbReference type="GO" id="GO:0032981">
    <property type="term" value="P:mitochondrial respiratory chain complex I assembly"/>
    <property type="evidence" value="ECO:0007669"/>
    <property type="project" value="InterPro"/>
</dbReference>
<dbReference type="Pfam" id="PF06784">
    <property type="entry name" value="UPF0240"/>
    <property type="match status" value="1"/>
</dbReference>
<name>A0A1X7V0E3_AMPQE</name>
<dbReference type="GO" id="GO:0005739">
    <property type="term" value="C:mitochondrion"/>
    <property type="evidence" value="ECO:0007669"/>
    <property type="project" value="GOC"/>
</dbReference>
<keyword evidence="3" id="KW-1185">Reference proteome</keyword>
<accession>A0A1X7V0E3</accession>
<sequence>MGAVKSLLRLTGSKEATTAARQSRKWTRPEPVVPPSSSVSPDSSNEQVLKNLKSVYVDSTTTHQKIDNPYKPSMAQSRATTSDGERTDSTNKGLLSVNEIIAVLEAHRTKSKTIEELSQETGVNSQHLTALVQNFGNLYIKGDPEEIKKLNRPNLEFHPLHK</sequence>
<evidence type="ECO:0000256" key="1">
    <source>
        <dbReference type="SAM" id="MobiDB-lite"/>
    </source>
</evidence>